<keyword evidence="3" id="KW-0732">Signal</keyword>
<dbReference type="InterPro" id="IPR001322">
    <property type="entry name" value="Lamin_tail_dom"/>
</dbReference>
<evidence type="ECO:0000256" key="2">
    <source>
        <dbReference type="SAM" id="Phobius"/>
    </source>
</evidence>
<reference evidence="5" key="2">
    <citation type="submission" date="2020-01" db="EMBL/GenBank/DDBJ databases">
        <authorList>
            <person name="Campanaro S."/>
        </authorList>
    </citation>
    <scope>NUCLEOTIDE SEQUENCE</scope>
    <source>
        <strain evidence="5">AS01afH2WH_6</strain>
    </source>
</reference>
<dbReference type="RefSeq" id="WP_273174531.1">
    <property type="nucleotide sequence ID" value="NZ_JAAXZR010000027.1"/>
</dbReference>
<dbReference type="InterPro" id="IPR051918">
    <property type="entry name" value="STPP_CPPED1"/>
</dbReference>
<dbReference type="PANTHER" id="PTHR43143">
    <property type="entry name" value="METALLOPHOSPHOESTERASE, CALCINEURIN SUPERFAMILY"/>
    <property type="match status" value="1"/>
</dbReference>
<dbReference type="PROSITE" id="PS51841">
    <property type="entry name" value="LTD"/>
    <property type="match status" value="2"/>
</dbReference>
<evidence type="ECO:0000313" key="6">
    <source>
        <dbReference type="Proteomes" id="UP000767327"/>
    </source>
</evidence>
<organism evidence="5 6">
    <name type="scientific">Bifidobacterium crudilactis</name>
    <dbReference type="NCBI Taxonomy" id="327277"/>
    <lineage>
        <taxon>Bacteria</taxon>
        <taxon>Bacillati</taxon>
        <taxon>Actinomycetota</taxon>
        <taxon>Actinomycetes</taxon>
        <taxon>Bifidobacteriales</taxon>
        <taxon>Bifidobacteriaceae</taxon>
        <taxon>Bifidobacterium</taxon>
    </lineage>
</organism>
<keyword evidence="2" id="KW-0812">Transmembrane</keyword>
<dbReference type="Gene3D" id="3.60.21.10">
    <property type="match status" value="1"/>
</dbReference>
<comment type="caution">
    <text evidence="5">The sequence shown here is derived from an EMBL/GenBank/DDBJ whole genome shotgun (WGS) entry which is preliminary data.</text>
</comment>
<evidence type="ECO:0000259" key="4">
    <source>
        <dbReference type="PROSITE" id="PS51841"/>
    </source>
</evidence>
<accession>A0A971IDH3</accession>
<dbReference type="InterPro" id="IPR029052">
    <property type="entry name" value="Metallo-depent_PP-like"/>
</dbReference>
<dbReference type="SUPFAM" id="SSF56300">
    <property type="entry name" value="Metallo-dependent phosphatases"/>
    <property type="match status" value="1"/>
</dbReference>
<feature type="domain" description="LTD" evidence="4">
    <location>
        <begin position="353"/>
        <end position="506"/>
    </location>
</feature>
<gene>
    <name evidence="5" type="ORF">GXW98_08865</name>
</gene>
<feature type="domain" description="LTD" evidence="4">
    <location>
        <begin position="34"/>
        <end position="204"/>
    </location>
</feature>
<reference evidence="5" key="1">
    <citation type="journal article" date="2020" name="Biotechnol. Biofuels">
        <title>New insights from the biogas microbiome by comprehensive genome-resolved metagenomics of nearly 1600 species originating from multiple anaerobic digesters.</title>
        <authorList>
            <person name="Campanaro S."/>
            <person name="Treu L."/>
            <person name="Rodriguez-R L.M."/>
            <person name="Kovalovszki A."/>
            <person name="Ziels R.M."/>
            <person name="Maus I."/>
            <person name="Zhu X."/>
            <person name="Kougias P.G."/>
            <person name="Basile A."/>
            <person name="Luo G."/>
            <person name="Schluter A."/>
            <person name="Konstantinidis K.T."/>
            <person name="Angelidaki I."/>
        </authorList>
    </citation>
    <scope>NUCLEOTIDE SEQUENCE</scope>
    <source>
        <strain evidence="5">AS01afH2WH_6</strain>
    </source>
</reference>
<dbReference type="Proteomes" id="UP000767327">
    <property type="component" value="Unassembled WGS sequence"/>
</dbReference>
<feature type="chain" id="PRO_5037905808" description="LTD domain-containing protein" evidence="3">
    <location>
        <begin position="35"/>
        <end position="1739"/>
    </location>
</feature>
<dbReference type="Pfam" id="PF00149">
    <property type="entry name" value="Metallophos"/>
    <property type="match status" value="1"/>
</dbReference>
<proteinExistence type="predicted"/>
<dbReference type="GO" id="GO:0016787">
    <property type="term" value="F:hydrolase activity"/>
    <property type="evidence" value="ECO:0007669"/>
    <property type="project" value="InterPro"/>
</dbReference>
<name>A0A971IDH3_9BIFI</name>
<evidence type="ECO:0000313" key="5">
    <source>
        <dbReference type="EMBL" id="NLT80374.1"/>
    </source>
</evidence>
<evidence type="ECO:0000256" key="1">
    <source>
        <dbReference type="SAM" id="MobiDB-lite"/>
    </source>
</evidence>
<sequence>MKTKLGSIMGRAAAVLLAASMTIAVGLVTVQAQAATNADAEITGGMPVVITELAVKTSNGTYKDATDKDVQVNIGEYIELSNVSDKAVNISDLSLRYNNVDWTPEAFDAAAQDAAKDVQIPAHGTIVLWDNYSFASMEGITPRLTTAEDFSNFWQARTSSLPQLTMGANLFTIAKGAGMANGSARSLVLTQKSTQASNTVNYKSSGDTDTTLNYAYDARGVGTLSSGNAATPGTLLAGQIPASWPQVSSRTVTVTDVSDANSDAKDDQAINLKAKVSSSDGLSNIASVRLYTKSNVDADFSDSSFDGTQNSDVWSFTIPAGTLIGKTSVEYEFVATDTDGVRTVGAGTSIALTPREQNNYGKATVPLVITEIMPDTKNVGGSDGFEFIEVTNISNRKIDYSDNYTLYYNYPDQGDSGDVEWPAKQGGITIPAGKSVVFWIKNGPNDALTDTDFNQAFGLDGDHALTMGTDLFEIQSGGMANNSARGLKIETKTKTLVSSANYPANTSKNLTGDTHSLQYVYSAGESETKIVRSDQAPTPGSLQSDDIRATAYLFPSSASVASVVDNTPTSFTTDQDVKYSFEITSSSAVNRVTLYTRHAGETEYVAHNLTKTAGSDLYGYTENKIDLIRVKAIEYYLEVSDGINPVQNSGQKTIVGADYTDASVRLNVKDGQFLRGKVTLRGTGTNSENKPSLAVDGTTVESSQTTDSLESEPYIAAEITQTDIFFFNSFTTKTTISGTPTEDDWKNNVIGSFDDGTYGDTQTVSFPVPLEQIHDNTLSLYMNAGTKSSATDILDAAGTVNSENADNYLASNIRLVLPDGTHLKVSKAVAGVSPGTEGTITEKDVTTEVADSTKQIKIGDSSGQYEYIRLDFTIDNSSVTSRQYLWDTTTAHDGEHTVTAKSQDGDATAKVVVDNTKPTIEPAITAQGGDGNVLRGSMVIDATAKDATSGIPSAGESGALSATLSDGEGEAKNITLPYDTASAKLSAGLHTVTFSVTDKAGNQSTKKVSFTTYAENPSILSLDSTVGTSKLDPTLSVTAKGNPDDALNVEFYAGEEFKPGNQQQVKVATGTTTQSGLADGANSEQLADGDAAKLQESNDSKVVETTATNSGFPFQSFTVTVPAQYEQDADAATTLRWNGSAQAGADIYAFVKNTATGAWDRVARVSADGDGNASISQRVANADHVQDGRMTVVVQNGAGYASGNLTENDTENTNPEGLQSPVSDSTSTINGADGNPVVTMNDDAISQEDTARSDYDFTFAWESDTQYYNANYDNDGYYQHQANIHDWLLKTRNAMNIQYLFHTGDIVDNAEIPEQWERADEQYKKLDDAKFPYGVLAGNHDVDHKSEDYVNYSKHFGASRYSSNPWYGGSLKDNRGHYDLISAGGIDFIVVSVGWGVEDDEIDWMNQVLAQYPDRVAILNFHEYLLASGGLGLVPQDIYKRVVVPNDNVKMVFSGHYHSAQKTVSRIDSDGDGKADRNVLNLLFDYQAMDEGGMGFLRLMHVNTKNATMEVRTYSPSIQKYGSQTVASSTFKPSDEQFTVDLKELGVQPQTTDTAAKRLSTDAFAADLQGSTLIASAKAVSASGSAEQQRVGLVRGLSDGVKSLSEGNAEALTATVTWKDASAGTHGWYAVVTNQYGGSTTTAVSYVTAAGKTADVEPGGGAGTGGNGANGGNSTSGADGINGTDNTSGADAQAKAGKSVTVVRGDLARTGVNAGFLAIAVAVLAALGVGLRWLKAVKR</sequence>
<dbReference type="EMBL" id="JAAXZR010000027">
    <property type="protein sequence ID" value="NLT80374.1"/>
    <property type="molecule type" value="Genomic_DNA"/>
</dbReference>
<feature type="compositionally biased region" description="Polar residues" evidence="1">
    <location>
        <begin position="699"/>
        <end position="708"/>
    </location>
</feature>
<feature type="region of interest" description="Disordered" evidence="1">
    <location>
        <begin position="1656"/>
        <end position="1695"/>
    </location>
</feature>
<feature type="compositionally biased region" description="Polar residues" evidence="1">
    <location>
        <begin position="1203"/>
        <end position="1230"/>
    </location>
</feature>
<feature type="region of interest" description="Disordered" evidence="1">
    <location>
        <begin position="681"/>
        <end position="709"/>
    </location>
</feature>
<dbReference type="PANTHER" id="PTHR43143:SF5">
    <property type="entry name" value="SECRETED PROTEIN"/>
    <property type="match status" value="1"/>
</dbReference>
<feature type="compositionally biased region" description="Gly residues" evidence="1">
    <location>
        <begin position="1658"/>
        <end position="1671"/>
    </location>
</feature>
<feature type="transmembrane region" description="Helical" evidence="2">
    <location>
        <begin position="1714"/>
        <end position="1734"/>
    </location>
</feature>
<keyword evidence="2" id="KW-1133">Transmembrane helix</keyword>
<feature type="signal peptide" evidence="3">
    <location>
        <begin position="1"/>
        <end position="34"/>
    </location>
</feature>
<dbReference type="InterPro" id="IPR004843">
    <property type="entry name" value="Calcineurin-like_PHP"/>
</dbReference>
<evidence type="ECO:0000256" key="3">
    <source>
        <dbReference type="SAM" id="SignalP"/>
    </source>
</evidence>
<protein>
    <recommendedName>
        <fullName evidence="4">LTD domain-containing protein</fullName>
    </recommendedName>
</protein>
<keyword evidence="2" id="KW-0472">Membrane</keyword>
<feature type="region of interest" description="Disordered" evidence="1">
    <location>
        <begin position="1200"/>
        <end position="1240"/>
    </location>
</feature>